<name>A0A7L5AJ59_9MICO</name>
<dbReference type="EMBL" id="CP017146">
    <property type="protein sequence ID" value="QHO70102.1"/>
    <property type="molecule type" value="Genomic_DNA"/>
</dbReference>
<protein>
    <recommendedName>
        <fullName evidence="1">Type I restriction enzyme HindI endonuclease subunit-like C-terminal domain-containing protein</fullName>
    </recommendedName>
</protein>
<dbReference type="Pfam" id="PF11867">
    <property type="entry name" value="T1RH-like_C"/>
    <property type="match status" value="1"/>
</dbReference>
<gene>
    <name evidence="2" type="ORF">BHD05_11085</name>
</gene>
<dbReference type="InterPro" id="IPR021810">
    <property type="entry name" value="T1RH-like_C"/>
</dbReference>
<dbReference type="Proteomes" id="UP000464507">
    <property type="component" value="Chromosome"/>
</dbReference>
<sequence>MRADWTARDEVRAILRASIKRLLVKNGYPPDKQPDAIRLVMEQMKTMAPRYTEDRTEDRYAATTEK</sequence>
<proteinExistence type="predicted"/>
<organism evidence="2 3">
    <name type="scientific">Marisediminicola antarctica</name>
    <dbReference type="NCBI Taxonomy" id="674079"/>
    <lineage>
        <taxon>Bacteria</taxon>
        <taxon>Bacillati</taxon>
        <taxon>Actinomycetota</taxon>
        <taxon>Actinomycetes</taxon>
        <taxon>Micrococcales</taxon>
        <taxon>Microbacteriaceae</taxon>
        <taxon>Marisediminicola</taxon>
    </lineage>
</organism>
<accession>A0A7L5AJ59</accession>
<evidence type="ECO:0000259" key="1">
    <source>
        <dbReference type="Pfam" id="PF11867"/>
    </source>
</evidence>
<dbReference type="KEGG" id="mant:BHD05_11085"/>
<feature type="domain" description="Type I restriction enzyme HindI endonuclease subunit-like C-terminal" evidence="1">
    <location>
        <begin position="2"/>
        <end position="48"/>
    </location>
</feature>
<dbReference type="AlphaFoldDB" id="A0A7L5AJ59"/>
<evidence type="ECO:0000313" key="2">
    <source>
        <dbReference type="EMBL" id="QHO70102.1"/>
    </source>
</evidence>
<evidence type="ECO:0000313" key="3">
    <source>
        <dbReference type="Proteomes" id="UP000464507"/>
    </source>
</evidence>
<reference evidence="2 3" key="1">
    <citation type="submission" date="2016-09" db="EMBL/GenBank/DDBJ databases">
        <title>Complete genome sequence of microbes from the polar regions.</title>
        <authorList>
            <person name="Liao L."/>
            <person name="Chen B."/>
        </authorList>
    </citation>
    <scope>NUCLEOTIDE SEQUENCE [LARGE SCALE GENOMIC DNA]</scope>
    <source>
        <strain evidence="2 3">ZS314</strain>
    </source>
</reference>
<keyword evidence="3" id="KW-1185">Reference proteome</keyword>